<dbReference type="AlphaFoldDB" id="A0A849BYS3"/>
<sequence length="256" mass="26108">MGYGASWGQGEDLSLTMVVGNTGDDDVLVLGGGTRDDQGRLLGEVVPDGRTPVVRREGAEPVAELPAGGTAQVRVVVPGTCGDPPPWEPWLVVRTDSGTAQVPVTVLRSPDVVPAEGADVPDGAFAEACSFAVASPAFTPAVVDQRSTEEGLVLRVRNDADASYEVRVLSGGAAGLALAETGVVEPSTTTEVLLRADPPSCDVALETPDLVVDVVLEAVRREGDDGAASVRLDLDPFAAGTAVGLAVGRACAGEEL</sequence>
<gene>
    <name evidence="1" type="ORF">HLB09_16020</name>
</gene>
<keyword evidence="2" id="KW-1185">Reference proteome</keyword>
<name>A0A849BYS3_9ACTN</name>
<dbReference type="EMBL" id="JABEMA010000403">
    <property type="protein sequence ID" value="NNH24566.1"/>
    <property type="molecule type" value="Genomic_DNA"/>
</dbReference>
<dbReference type="Proteomes" id="UP000555552">
    <property type="component" value="Unassembled WGS sequence"/>
</dbReference>
<accession>A0A849BYS3</accession>
<reference evidence="1 2" key="1">
    <citation type="submission" date="2020-05" db="EMBL/GenBank/DDBJ databases">
        <title>MicrobeNet Type strains.</title>
        <authorList>
            <person name="Nicholson A.C."/>
        </authorList>
    </citation>
    <scope>NUCLEOTIDE SEQUENCE [LARGE SCALE GENOMIC DNA]</scope>
    <source>
        <strain evidence="1 2">JCM 14547</strain>
    </source>
</reference>
<evidence type="ECO:0000313" key="1">
    <source>
        <dbReference type="EMBL" id="NNH24566.1"/>
    </source>
</evidence>
<comment type="caution">
    <text evidence="1">The sequence shown here is derived from an EMBL/GenBank/DDBJ whole genome shotgun (WGS) entry which is preliminary data.</text>
</comment>
<proteinExistence type="predicted"/>
<organism evidence="1 2">
    <name type="scientific">Pseudokineococcus marinus</name>
    <dbReference type="NCBI Taxonomy" id="351215"/>
    <lineage>
        <taxon>Bacteria</taxon>
        <taxon>Bacillati</taxon>
        <taxon>Actinomycetota</taxon>
        <taxon>Actinomycetes</taxon>
        <taxon>Kineosporiales</taxon>
        <taxon>Kineosporiaceae</taxon>
        <taxon>Pseudokineococcus</taxon>
    </lineage>
</organism>
<evidence type="ECO:0000313" key="2">
    <source>
        <dbReference type="Proteomes" id="UP000555552"/>
    </source>
</evidence>
<protein>
    <submittedName>
        <fullName evidence="1">Uncharacterized protein</fullName>
    </submittedName>
</protein>
<dbReference type="RefSeq" id="WP_171204300.1">
    <property type="nucleotide sequence ID" value="NZ_JABEMA010000403.1"/>
</dbReference>